<keyword evidence="2" id="KW-1185">Reference proteome</keyword>
<accession>A0A2P8FWS9</accession>
<dbReference type="Proteomes" id="UP000241964">
    <property type="component" value="Unassembled WGS sequence"/>
</dbReference>
<protein>
    <submittedName>
        <fullName evidence="1">Uncharacterized protein</fullName>
    </submittedName>
</protein>
<evidence type="ECO:0000313" key="1">
    <source>
        <dbReference type="EMBL" id="PSL26169.1"/>
    </source>
</evidence>
<proteinExistence type="predicted"/>
<dbReference type="OrthoDB" id="9833416at2"/>
<sequence length="139" mass="15884">MKNVILILAVLFFTGCAQRDPVRSDASENYTGTYKFTIASPNGFVSKYTWVITRRSVNLLDFDMQKVVVRSDSSEILSRDAATEIEVKDEKRLHFTYTDKNHRLVEVTLLAAPKKLTMTSTALQGDDATHLAWYEFDRQ</sequence>
<dbReference type="RefSeq" id="WP_106597333.1">
    <property type="nucleotide sequence ID" value="NZ_PYAS01000010.1"/>
</dbReference>
<dbReference type="EMBL" id="PYAS01000010">
    <property type="protein sequence ID" value="PSL26169.1"/>
    <property type="molecule type" value="Genomic_DNA"/>
</dbReference>
<evidence type="ECO:0000313" key="2">
    <source>
        <dbReference type="Proteomes" id="UP000241964"/>
    </source>
</evidence>
<dbReference type="PROSITE" id="PS51257">
    <property type="entry name" value="PROKAR_LIPOPROTEIN"/>
    <property type="match status" value="1"/>
</dbReference>
<dbReference type="AlphaFoldDB" id="A0A2P8FWS9"/>
<reference evidence="1 2" key="1">
    <citation type="submission" date="2018-03" db="EMBL/GenBank/DDBJ databases">
        <title>Genomic Encyclopedia of Archaeal and Bacterial Type Strains, Phase II (KMG-II): from individual species to whole genera.</title>
        <authorList>
            <person name="Goeker M."/>
        </authorList>
    </citation>
    <scope>NUCLEOTIDE SEQUENCE [LARGE SCALE GENOMIC DNA]</scope>
    <source>
        <strain evidence="1 2">DSM 29057</strain>
    </source>
</reference>
<name>A0A2P8FWS9_9BACT</name>
<comment type="caution">
    <text evidence="1">The sequence shown here is derived from an EMBL/GenBank/DDBJ whole genome shotgun (WGS) entry which is preliminary data.</text>
</comment>
<gene>
    <name evidence="1" type="ORF">CLV60_110148</name>
</gene>
<organism evidence="1 2">
    <name type="scientific">Dyadobacter jiangsuensis</name>
    <dbReference type="NCBI Taxonomy" id="1591085"/>
    <lineage>
        <taxon>Bacteria</taxon>
        <taxon>Pseudomonadati</taxon>
        <taxon>Bacteroidota</taxon>
        <taxon>Cytophagia</taxon>
        <taxon>Cytophagales</taxon>
        <taxon>Spirosomataceae</taxon>
        <taxon>Dyadobacter</taxon>
    </lineage>
</organism>